<sequence>MATAKLISQKAKAHAPSLSQATTAEKNNVLQAMAQQLKADADVLLQANQLDIANAKKNGLSDHLIDRLLLTKARINAMATAIDHLIELPDPIGAVKEEIKRPNGLVIKEMVVPFGVVGMIYEARPNVTVDACTLAVKTGNAVVLRGSASALHSNKAIVHTLKKAFKNSPIHPDVIQLLEDTSKEEAANMMQLKSTIDVLIPRGGANLIQTVLQEATIPVIETGVGNCHVYVASSADPDMAFDIVVNAKTQRPSVCNACETLLVEQSFAKAHLPALVERLSAKGVSLVGNKGACTLDPRIAQANEDDWSTEYLDLRLAIRVVADTNEAIAHINQYGTKHSEAIITESLAERDTFFATVDAACVYHNASTRFTDGFEFGFGAEIGISTQKLHARGPMGLKALTTSKYGIYGEGQVKE</sequence>
<dbReference type="Gene3D" id="3.40.605.10">
    <property type="entry name" value="Aldehyde Dehydrogenase, Chain A, domain 1"/>
    <property type="match status" value="1"/>
</dbReference>
<dbReference type="NCBIfam" id="NF001221">
    <property type="entry name" value="PRK00197.1"/>
    <property type="match status" value="1"/>
</dbReference>
<dbReference type="FunFam" id="3.40.309.10:FF:000006">
    <property type="entry name" value="Gamma-glutamyl phosphate reductase"/>
    <property type="match status" value="1"/>
</dbReference>
<dbReference type="InterPro" id="IPR016161">
    <property type="entry name" value="Ald_DH/histidinol_DH"/>
</dbReference>
<evidence type="ECO:0000313" key="10">
    <source>
        <dbReference type="Proteomes" id="UP000216207"/>
    </source>
</evidence>
<dbReference type="RefSeq" id="WP_035204053.1">
    <property type="nucleotide sequence ID" value="NZ_BOQQ01000005.1"/>
</dbReference>
<evidence type="ECO:0000256" key="1">
    <source>
        <dbReference type="ARBA" id="ARBA00004985"/>
    </source>
</evidence>
<evidence type="ECO:0000256" key="7">
    <source>
        <dbReference type="HAMAP-Rule" id="MF_00412"/>
    </source>
</evidence>
<dbReference type="GO" id="GO:0004350">
    <property type="term" value="F:glutamate-5-semialdehyde dehydrogenase activity"/>
    <property type="evidence" value="ECO:0007669"/>
    <property type="project" value="UniProtKB-UniRule"/>
</dbReference>
<dbReference type="GO" id="GO:0005737">
    <property type="term" value="C:cytoplasm"/>
    <property type="evidence" value="ECO:0007669"/>
    <property type="project" value="UniProtKB-SubCell"/>
</dbReference>
<dbReference type="InterPro" id="IPR015590">
    <property type="entry name" value="Aldehyde_DH_dom"/>
</dbReference>
<dbReference type="InterPro" id="IPR016162">
    <property type="entry name" value="Ald_DH_N"/>
</dbReference>
<dbReference type="InterPro" id="IPR000965">
    <property type="entry name" value="GPR_dom"/>
</dbReference>
<feature type="domain" description="Aldehyde dehydrogenase" evidence="8">
    <location>
        <begin position="6"/>
        <end position="282"/>
    </location>
</feature>
<dbReference type="GO" id="GO:0055129">
    <property type="term" value="P:L-proline biosynthetic process"/>
    <property type="evidence" value="ECO:0007669"/>
    <property type="project" value="UniProtKB-UniRule"/>
</dbReference>
<proteinExistence type="inferred from homology"/>
<dbReference type="GO" id="GO:0050661">
    <property type="term" value="F:NADP binding"/>
    <property type="evidence" value="ECO:0007669"/>
    <property type="project" value="InterPro"/>
</dbReference>
<evidence type="ECO:0000256" key="2">
    <source>
        <dbReference type="ARBA" id="ARBA00022605"/>
    </source>
</evidence>
<dbReference type="CDD" id="cd07079">
    <property type="entry name" value="ALDH_F18-19_ProA-GPR"/>
    <property type="match status" value="1"/>
</dbReference>
<dbReference type="PROSITE" id="PS01223">
    <property type="entry name" value="PROA"/>
    <property type="match status" value="1"/>
</dbReference>
<dbReference type="SUPFAM" id="SSF53720">
    <property type="entry name" value="ALDH-like"/>
    <property type="match status" value="1"/>
</dbReference>
<comment type="subcellular location">
    <subcellularLocation>
        <location evidence="7">Cytoplasm</location>
    </subcellularLocation>
</comment>
<keyword evidence="5 7" id="KW-0560">Oxidoreductase</keyword>
<dbReference type="Pfam" id="PF00171">
    <property type="entry name" value="Aldedh"/>
    <property type="match status" value="1"/>
</dbReference>
<organism evidence="9 10">
    <name type="scientific">Shouchella clausii</name>
    <name type="common">Alkalihalobacillus clausii</name>
    <dbReference type="NCBI Taxonomy" id="79880"/>
    <lineage>
        <taxon>Bacteria</taxon>
        <taxon>Bacillati</taxon>
        <taxon>Bacillota</taxon>
        <taxon>Bacilli</taxon>
        <taxon>Bacillales</taxon>
        <taxon>Bacillaceae</taxon>
        <taxon>Shouchella</taxon>
    </lineage>
</organism>
<keyword evidence="7" id="KW-0963">Cytoplasm</keyword>
<dbReference type="PIRSF" id="PIRSF000151">
    <property type="entry name" value="GPR"/>
    <property type="match status" value="1"/>
</dbReference>
<evidence type="ECO:0000313" key="9">
    <source>
        <dbReference type="EMBL" id="PAE90579.1"/>
    </source>
</evidence>
<keyword evidence="4 7" id="KW-0521">NADP</keyword>
<protein>
    <recommendedName>
        <fullName evidence="7">Gamma-glutamyl phosphate reductase</fullName>
        <shortName evidence="7">GPR</shortName>
        <ecNumber evidence="7">1.2.1.41</ecNumber>
    </recommendedName>
    <alternativeName>
        <fullName evidence="7">Glutamate-5-semialdehyde dehydrogenase</fullName>
    </alternativeName>
    <alternativeName>
        <fullName evidence="7">Glutamyl-gamma-semialdehyde dehydrogenase</fullName>
        <shortName evidence="7">GSA dehydrogenase</shortName>
    </alternativeName>
</protein>
<dbReference type="InterPro" id="IPR012134">
    <property type="entry name" value="Glu-5-SA_DH"/>
</dbReference>
<reference evidence="9 10" key="1">
    <citation type="submission" date="2017-07" db="EMBL/GenBank/DDBJ databases">
        <title>Isolation and whole genome analysis of endospore-forming bacteria from heroin.</title>
        <authorList>
            <person name="Kalinowski J."/>
            <person name="Ahrens B."/>
            <person name="Al-Dilaimi A."/>
            <person name="Winkler A."/>
            <person name="Wibberg D."/>
            <person name="Schleenbecker U."/>
            <person name="Ruckert C."/>
            <person name="Wolfel R."/>
            <person name="Grass G."/>
        </authorList>
    </citation>
    <scope>NUCLEOTIDE SEQUENCE [LARGE SCALE GENOMIC DNA]</scope>
    <source>
        <strain evidence="9 10">7539</strain>
    </source>
</reference>
<dbReference type="EC" id="1.2.1.41" evidence="7"/>
<evidence type="ECO:0000256" key="6">
    <source>
        <dbReference type="ARBA" id="ARBA00049024"/>
    </source>
</evidence>
<comment type="pathway">
    <text evidence="1 7">Amino-acid biosynthesis; L-proline biosynthesis; L-glutamate 5-semialdehyde from L-glutamate: step 2/2.</text>
</comment>
<comment type="caution">
    <text evidence="9">The sequence shown here is derived from an EMBL/GenBank/DDBJ whole genome shotgun (WGS) entry which is preliminary data.</text>
</comment>
<keyword evidence="3 7" id="KW-0641">Proline biosynthesis</keyword>
<comment type="function">
    <text evidence="7">Catalyzes the NADPH-dependent reduction of L-glutamate 5-phosphate into L-glutamate 5-semialdehyde and phosphate. The product spontaneously undergoes cyclization to form 1-pyrroline-5-carboxylate.</text>
</comment>
<comment type="catalytic activity">
    <reaction evidence="6 7">
        <text>L-glutamate 5-semialdehyde + phosphate + NADP(+) = L-glutamyl 5-phosphate + NADPH + H(+)</text>
        <dbReference type="Rhea" id="RHEA:19541"/>
        <dbReference type="ChEBI" id="CHEBI:15378"/>
        <dbReference type="ChEBI" id="CHEBI:43474"/>
        <dbReference type="ChEBI" id="CHEBI:57783"/>
        <dbReference type="ChEBI" id="CHEBI:58066"/>
        <dbReference type="ChEBI" id="CHEBI:58274"/>
        <dbReference type="ChEBI" id="CHEBI:58349"/>
        <dbReference type="EC" id="1.2.1.41"/>
    </reaction>
</comment>
<gene>
    <name evidence="7" type="primary">proA</name>
    <name evidence="9" type="ORF">CHH72_01450</name>
</gene>
<dbReference type="HAMAP" id="MF_00412">
    <property type="entry name" value="ProA"/>
    <property type="match status" value="1"/>
</dbReference>
<dbReference type="UniPathway" id="UPA00098">
    <property type="reaction ID" value="UER00360"/>
</dbReference>
<evidence type="ECO:0000259" key="8">
    <source>
        <dbReference type="Pfam" id="PF00171"/>
    </source>
</evidence>
<dbReference type="EMBL" id="NPCC01000004">
    <property type="protein sequence ID" value="PAE90579.1"/>
    <property type="molecule type" value="Genomic_DNA"/>
</dbReference>
<accession>A0A268P500</accession>
<dbReference type="Proteomes" id="UP000216207">
    <property type="component" value="Unassembled WGS sequence"/>
</dbReference>
<dbReference type="AlphaFoldDB" id="A0A268P500"/>
<dbReference type="PANTHER" id="PTHR11063">
    <property type="entry name" value="GLUTAMATE SEMIALDEHYDE DEHYDROGENASE"/>
    <property type="match status" value="1"/>
</dbReference>
<name>A0A268P500_SHOCL</name>
<evidence type="ECO:0000256" key="3">
    <source>
        <dbReference type="ARBA" id="ARBA00022650"/>
    </source>
</evidence>
<dbReference type="Gene3D" id="3.40.309.10">
    <property type="entry name" value="Aldehyde Dehydrogenase, Chain A, domain 2"/>
    <property type="match status" value="1"/>
</dbReference>
<dbReference type="InterPro" id="IPR020593">
    <property type="entry name" value="G-glutamylP_reductase_CS"/>
</dbReference>
<keyword evidence="2 7" id="KW-0028">Amino-acid biosynthesis</keyword>
<dbReference type="PANTHER" id="PTHR11063:SF8">
    <property type="entry name" value="DELTA-1-PYRROLINE-5-CARBOXYLATE SYNTHASE"/>
    <property type="match status" value="1"/>
</dbReference>
<dbReference type="NCBIfam" id="TIGR00407">
    <property type="entry name" value="proA"/>
    <property type="match status" value="1"/>
</dbReference>
<dbReference type="InterPro" id="IPR016163">
    <property type="entry name" value="Ald_DH_C"/>
</dbReference>
<comment type="similarity">
    <text evidence="7">Belongs to the gamma-glutamyl phosphate reductase family.</text>
</comment>
<evidence type="ECO:0000256" key="4">
    <source>
        <dbReference type="ARBA" id="ARBA00022857"/>
    </source>
</evidence>
<evidence type="ECO:0000256" key="5">
    <source>
        <dbReference type="ARBA" id="ARBA00023002"/>
    </source>
</evidence>